<evidence type="ECO:0000313" key="1">
    <source>
        <dbReference type="EMBL" id="DAD86257.1"/>
    </source>
</evidence>
<organism evidence="1">
    <name type="scientific">Caudovirales sp. ctUL28</name>
    <dbReference type="NCBI Taxonomy" id="2826778"/>
    <lineage>
        <taxon>Viruses</taxon>
        <taxon>Duplodnaviria</taxon>
        <taxon>Heunggongvirae</taxon>
        <taxon>Uroviricota</taxon>
        <taxon>Caudoviricetes</taxon>
    </lineage>
</organism>
<protein>
    <submittedName>
        <fullName evidence="1">Uncharacterized protein</fullName>
    </submittedName>
</protein>
<dbReference type="EMBL" id="BK014996">
    <property type="protein sequence ID" value="DAD86257.1"/>
    <property type="molecule type" value="Genomic_DNA"/>
</dbReference>
<sequence length="30" mass="3495">MRQALMLALRREIFSNCLIYSARRAAKIKA</sequence>
<proteinExistence type="predicted"/>
<reference evidence="1" key="1">
    <citation type="journal article" date="2021" name="Proc. Natl. Acad. Sci. U.S.A.">
        <title>A Catalog of Tens of Thousands of Viruses from Human Metagenomes Reveals Hidden Associations with Chronic Diseases.</title>
        <authorList>
            <person name="Tisza M.J."/>
            <person name="Buck C.B."/>
        </authorList>
    </citation>
    <scope>NUCLEOTIDE SEQUENCE</scope>
    <source>
        <strain evidence="1">CtUL28</strain>
    </source>
</reference>
<name>A0A8S5MV88_9CAUD</name>
<accession>A0A8S5MV88</accession>